<dbReference type="GO" id="GO:0071230">
    <property type="term" value="P:cellular response to amino acid stimulus"/>
    <property type="evidence" value="ECO:0007669"/>
    <property type="project" value="TreeGrafter"/>
</dbReference>
<dbReference type="GeneID" id="27685478"/>
<evidence type="ECO:0000313" key="5">
    <source>
        <dbReference type="EMBL" id="KND02759.1"/>
    </source>
</evidence>
<dbReference type="GO" id="GO:0031929">
    <property type="term" value="P:TOR signaling"/>
    <property type="evidence" value="ECO:0007669"/>
    <property type="project" value="InterPro"/>
</dbReference>
<dbReference type="InterPro" id="IPR004083">
    <property type="entry name" value="Raptor"/>
</dbReference>
<evidence type="ECO:0000256" key="2">
    <source>
        <dbReference type="ARBA" id="ARBA00022737"/>
    </source>
</evidence>
<feature type="compositionally biased region" description="Basic and acidic residues" evidence="3">
    <location>
        <begin position="25"/>
        <end position="34"/>
    </location>
</feature>
<name>A0A0L0HPN5_SPIPD</name>
<feature type="compositionally biased region" description="Low complexity" evidence="3">
    <location>
        <begin position="76"/>
        <end position="85"/>
    </location>
</feature>
<evidence type="ECO:0000256" key="1">
    <source>
        <dbReference type="ARBA" id="ARBA00022574"/>
    </source>
</evidence>
<keyword evidence="1" id="KW-0853">WD repeat</keyword>
<dbReference type="OrthoDB" id="10262360at2759"/>
<reference evidence="5 6" key="1">
    <citation type="submission" date="2009-08" db="EMBL/GenBank/DDBJ databases">
        <title>The Genome Sequence of Spizellomyces punctatus strain DAOM BR117.</title>
        <authorList>
            <consortium name="The Broad Institute Genome Sequencing Platform"/>
            <person name="Russ C."/>
            <person name="Cuomo C."/>
            <person name="Shea T."/>
            <person name="Young S.K."/>
            <person name="Zeng Q."/>
            <person name="Koehrsen M."/>
            <person name="Haas B."/>
            <person name="Borodovsky M."/>
            <person name="Guigo R."/>
            <person name="Alvarado L."/>
            <person name="Berlin A."/>
            <person name="Bochicchio J."/>
            <person name="Borenstein D."/>
            <person name="Chapman S."/>
            <person name="Chen Z."/>
            <person name="Engels R."/>
            <person name="Freedman E."/>
            <person name="Gellesch M."/>
            <person name="Goldberg J."/>
            <person name="Griggs A."/>
            <person name="Gujja S."/>
            <person name="Heiman D."/>
            <person name="Hepburn T."/>
            <person name="Howarth C."/>
            <person name="Jen D."/>
            <person name="Larson L."/>
            <person name="Lewis B."/>
            <person name="Mehta T."/>
            <person name="Park D."/>
            <person name="Pearson M."/>
            <person name="Roberts A."/>
            <person name="Saif S."/>
            <person name="Shenoy N."/>
            <person name="Sisk P."/>
            <person name="Stolte C."/>
            <person name="Sykes S."/>
            <person name="Thomson T."/>
            <person name="Walk T."/>
            <person name="White J."/>
            <person name="Yandava C."/>
            <person name="Burger G."/>
            <person name="Gray M.W."/>
            <person name="Holland P.W.H."/>
            <person name="King N."/>
            <person name="Lang F.B.F."/>
            <person name="Roger A.J."/>
            <person name="Ruiz-Trillo I."/>
            <person name="Lander E."/>
            <person name="Nusbaum C."/>
        </authorList>
    </citation>
    <scope>NUCLEOTIDE SEQUENCE [LARGE SCALE GENOMIC DNA]</scope>
    <source>
        <strain evidence="5 6">DAOM BR117</strain>
    </source>
</reference>
<dbReference type="GO" id="GO:0030307">
    <property type="term" value="P:positive regulation of cell growth"/>
    <property type="evidence" value="ECO:0007669"/>
    <property type="project" value="TreeGrafter"/>
</dbReference>
<dbReference type="eggNOG" id="KOG1517">
    <property type="taxonomic scope" value="Eukaryota"/>
</dbReference>
<feature type="compositionally biased region" description="Pro residues" evidence="3">
    <location>
        <begin position="38"/>
        <end position="53"/>
    </location>
</feature>
<keyword evidence="2" id="KW-0677">Repeat</keyword>
<organism evidence="5 6">
    <name type="scientific">Spizellomyces punctatus (strain DAOM BR117)</name>
    <dbReference type="NCBI Taxonomy" id="645134"/>
    <lineage>
        <taxon>Eukaryota</taxon>
        <taxon>Fungi</taxon>
        <taxon>Fungi incertae sedis</taxon>
        <taxon>Chytridiomycota</taxon>
        <taxon>Chytridiomycota incertae sedis</taxon>
        <taxon>Chytridiomycetes</taxon>
        <taxon>Spizellomycetales</taxon>
        <taxon>Spizellomycetaceae</taxon>
        <taxon>Spizellomyces</taxon>
    </lineage>
</organism>
<evidence type="ECO:0000259" key="4">
    <source>
        <dbReference type="SMART" id="SM01302"/>
    </source>
</evidence>
<proteinExistence type="predicted"/>
<protein>
    <recommendedName>
        <fullName evidence="4">Raptor N-terminal CASPase-like domain-containing protein</fullName>
    </recommendedName>
</protein>
<dbReference type="GO" id="GO:0030674">
    <property type="term" value="F:protein-macromolecule adaptor activity"/>
    <property type="evidence" value="ECO:0007669"/>
    <property type="project" value="TreeGrafter"/>
</dbReference>
<feature type="region of interest" description="Disordered" evidence="3">
    <location>
        <begin position="1"/>
        <end position="60"/>
    </location>
</feature>
<feature type="region of interest" description="Disordered" evidence="3">
    <location>
        <begin position="72"/>
        <end position="92"/>
    </location>
</feature>
<feature type="domain" description="Raptor N-terminal CASPase-like" evidence="4">
    <location>
        <begin position="102"/>
        <end position="215"/>
    </location>
</feature>
<dbReference type="InParanoid" id="A0A0L0HPN5"/>
<gene>
    <name evidence="5" type="ORF">SPPG_01842</name>
</gene>
<keyword evidence="6" id="KW-1185">Reference proteome</keyword>
<evidence type="ECO:0000313" key="6">
    <source>
        <dbReference type="Proteomes" id="UP000053201"/>
    </source>
</evidence>
<dbReference type="GO" id="GO:0010506">
    <property type="term" value="P:regulation of autophagy"/>
    <property type="evidence" value="ECO:0007669"/>
    <property type="project" value="TreeGrafter"/>
</dbReference>
<dbReference type="AlphaFoldDB" id="A0A0L0HPN5"/>
<dbReference type="GO" id="GO:0031931">
    <property type="term" value="C:TORC1 complex"/>
    <property type="evidence" value="ECO:0007669"/>
    <property type="project" value="InterPro"/>
</dbReference>
<dbReference type="Proteomes" id="UP000053201">
    <property type="component" value="Unassembled WGS sequence"/>
</dbReference>
<sequence length="216" mass="24192">MAIQPATGDGFSPSRPPSPPSTPEKYSHTEENGHHPQQLPPPPPAPPAAPPEHPNSSAGMYGYYTKHALASVSHLQQQQQQQQQQHNVGNLQSAEDWRMRERLKTVSVALVLCLNISVDPPDIVKPNPCARLECWVDPASQTPRKALEAIGRNLQAQYEVWQPRARYRLSLDPSVDEIKKLCCSLRRNTKEERVLFHYNGHGVPRPTPGVHSRLHL</sequence>
<evidence type="ECO:0000256" key="3">
    <source>
        <dbReference type="SAM" id="MobiDB-lite"/>
    </source>
</evidence>
<dbReference type="SMART" id="SM01302">
    <property type="entry name" value="Raptor_N"/>
    <property type="match status" value="1"/>
</dbReference>
<accession>A0A0L0HPN5</accession>
<dbReference type="GO" id="GO:0005737">
    <property type="term" value="C:cytoplasm"/>
    <property type="evidence" value="ECO:0007669"/>
    <property type="project" value="TreeGrafter"/>
</dbReference>
<dbReference type="GO" id="GO:0009267">
    <property type="term" value="P:cellular response to starvation"/>
    <property type="evidence" value="ECO:0007669"/>
    <property type="project" value="TreeGrafter"/>
</dbReference>
<dbReference type="Pfam" id="PF14538">
    <property type="entry name" value="Raptor_N"/>
    <property type="match status" value="1"/>
</dbReference>
<dbReference type="InterPro" id="IPR029347">
    <property type="entry name" value="Raptor_N"/>
</dbReference>
<dbReference type="PANTHER" id="PTHR12848">
    <property type="entry name" value="REGULATORY-ASSOCIATED PROTEIN OF MTOR"/>
    <property type="match status" value="1"/>
</dbReference>
<dbReference type="VEuPathDB" id="FungiDB:SPPG_01842"/>
<dbReference type="STRING" id="645134.A0A0L0HPN5"/>
<dbReference type="PRINTS" id="PR01547">
    <property type="entry name" value="YEAST176DUF"/>
</dbReference>
<dbReference type="EMBL" id="KQ257452">
    <property type="protein sequence ID" value="KND02759.1"/>
    <property type="molecule type" value="Genomic_DNA"/>
</dbReference>
<dbReference type="PANTHER" id="PTHR12848:SF16">
    <property type="entry name" value="REGULATORY-ASSOCIATED PROTEIN OF MTOR"/>
    <property type="match status" value="1"/>
</dbReference>
<dbReference type="RefSeq" id="XP_016610798.1">
    <property type="nucleotide sequence ID" value="XM_016750154.1"/>
</dbReference>